<feature type="domain" description="RING-type" evidence="3">
    <location>
        <begin position="86"/>
        <end position="127"/>
    </location>
</feature>
<evidence type="ECO:0000313" key="4">
    <source>
        <dbReference type="EMBL" id="KAK9732598.1"/>
    </source>
</evidence>
<dbReference type="SUPFAM" id="SSF57850">
    <property type="entry name" value="RING/U-box"/>
    <property type="match status" value="1"/>
</dbReference>
<dbReference type="Proteomes" id="UP001443914">
    <property type="component" value="Unassembled WGS sequence"/>
</dbReference>
<evidence type="ECO:0000256" key="2">
    <source>
        <dbReference type="SAM" id="Phobius"/>
    </source>
</evidence>
<keyword evidence="2" id="KW-0812">Transmembrane</keyword>
<dbReference type="InterPro" id="IPR001841">
    <property type="entry name" value="Znf_RING"/>
</dbReference>
<accession>A0AAW1LGR5</accession>
<evidence type="ECO:0000313" key="5">
    <source>
        <dbReference type="Proteomes" id="UP001443914"/>
    </source>
</evidence>
<dbReference type="EMBL" id="JBDFQZ010000004">
    <property type="protein sequence ID" value="KAK9732598.1"/>
    <property type="molecule type" value="Genomic_DNA"/>
</dbReference>
<dbReference type="GO" id="GO:0008270">
    <property type="term" value="F:zinc ion binding"/>
    <property type="evidence" value="ECO:0007669"/>
    <property type="project" value="UniProtKB-KW"/>
</dbReference>
<proteinExistence type="predicted"/>
<keyword evidence="2" id="KW-0472">Membrane</keyword>
<protein>
    <recommendedName>
        <fullName evidence="3">RING-type domain-containing protein</fullName>
    </recommendedName>
</protein>
<comment type="caution">
    <text evidence="4">The sequence shown here is derived from an EMBL/GenBank/DDBJ whole genome shotgun (WGS) entry which is preliminary data.</text>
</comment>
<gene>
    <name evidence="4" type="ORF">RND81_04G008900</name>
</gene>
<organism evidence="4 5">
    <name type="scientific">Saponaria officinalis</name>
    <name type="common">Common soapwort</name>
    <name type="synonym">Lychnis saponaria</name>
    <dbReference type="NCBI Taxonomy" id="3572"/>
    <lineage>
        <taxon>Eukaryota</taxon>
        <taxon>Viridiplantae</taxon>
        <taxon>Streptophyta</taxon>
        <taxon>Embryophyta</taxon>
        <taxon>Tracheophyta</taxon>
        <taxon>Spermatophyta</taxon>
        <taxon>Magnoliopsida</taxon>
        <taxon>eudicotyledons</taxon>
        <taxon>Gunneridae</taxon>
        <taxon>Pentapetalae</taxon>
        <taxon>Caryophyllales</taxon>
        <taxon>Caryophyllaceae</taxon>
        <taxon>Caryophylleae</taxon>
        <taxon>Saponaria</taxon>
    </lineage>
</organism>
<evidence type="ECO:0000259" key="3">
    <source>
        <dbReference type="PROSITE" id="PS50089"/>
    </source>
</evidence>
<sequence length="243" mass="26841">MRSKPKAYAIGVVALEILFCFLIYLCCVYVRRRRHGHSLKDVFKSSKDGVDDISGLKLGTDSSVLVFFPFSALKGLDHTKTMRLRCMSCQRELTNDDETLRLMPKCGHVFHPLCLTDPCSALCPCSKVTCGTDGSVSRTDVGEIKSDPPIMCGAEAKDDSSEIAESEAEVKTIDGTQVQTELKPNCGDLNKTGVEAVDVIVEIDLLEEKVMTKIPEEILEKIIDQAKVISPAGEVYSKTRYLW</sequence>
<keyword evidence="2" id="KW-1133">Transmembrane helix</keyword>
<dbReference type="PROSITE" id="PS50089">
    <property type="entry name" value="ZF_RING_2"/>
    <property type="match status" value="1"/>
</dbReference>
<name>A0AAW1LGR5_SAPOF</name>
<keyword evidence="1" id="KW-0479">Metal-binding</keyword>
<keyword evidence="1" id="KW-0863">Zinc-finger</keyword>
<feature type="transmembrane region" description="Helical" evidence="2">
    <location>
        <begin position="6"/>
        <end position="30"/>
    </location>
</feature>
<reference evidence="4" key="1">
    <citation type="submission" date="2024-03" db="EMBL/GenBank/DDBJ databases">
        <title>WGS assembly of Saponaria officinalis var. Norfolk2.</title>
        <authorList>
            <person name="Jenkins J."/>
            <person name="Shu S."/>
            <person name="Grimwood J."/>
            <person name="Barry K."/>
            <person name="Goodstein D."/>
            <person name="Schmutz J."/>
            <person name="Leebens-Mack J."/>
            <person name="Osbourn A."/>
        </authorList>
    </citation>
    <scope>NUCLEOTIDE SEQUENCE [LARGE SCALE GENOMIC DNA]</scope>
    <source>
        <strain evidence="4">JIC</strain>
    </source>
</reference>
<keyword evidence="1" id="KW-0862">Zinc</keyword>
<keyword evidence="5" id="KW-1185">Reference proteome</keyword>
<evidence type="ECO:0000256" key="1">
    <source>
        <dbReference type="PROSITE-ProRule" id="PRU00175"/>
    </source>
</evidence>
<dbReference type="AlphaFoldDB" id="A0AAW1LGR5"/>